<reference evidence="1" key="1">
    <citation type="submission" date="2020-05" db="EMBL/GenBank/DDBJ databases">
        <title>Large-scale comparative analyses of tick genomes elucidate their genetic diversity and vector capacities.</title>
        <authorList>
            <person name="Jia N."/>
            <person name="Wang J."/>
            <person name="Shi W."/>
            <person name="Du L."/>
            <person name="Sun Y."/>
            <person name="Zhan W."/>
            <person name="Jiang J."/>
            <person name="Wang Q."/>
            <person name="Zhang B."/>
            <person name="Ji P."/>
            <person name="Sakyi L.B."/>
            <person name="Cui X."/>
            <person name="Yuan T."/>
            <person name="Jiang B."/>
            <person name="Yang W."/>
            <person name="Lam T.T.-Y."/>
            <person name="Chang Q."/>
            <person name="Ding S."/>
            <person name="Wang X."/>
            <person name="Zhu J."/>
            <person name="Ruan X."/>
            <person name="Zhao L."/>
            <person name="Wei J."/>
            <person name="Que T."/>
            <person name="Du C."/>
            <person name="Cheng J."/>
            <person name="Dai P."/>
            <person name="Han X."/>
            <person name="Huang E."/>
            <person name="Gao Y."/>
            <person name="Liu J."/>
            <person name="Shao H."/>
            <person name="Ye R."/>
            <person name="Li L."/>
            <person name="Wei W."/>
            <person name="Wang X."/>
            <person name="Wang C."/>
            <person name="Yang T."/>
            <person name="Huo Q."/>
            <person name="Li W."/>
            <person name="Guo W."/>
            <person name="Chen H."/>
            <person name="Zhou L."/>
            <person name="Ni X."/>
            <person name="Tian J."/>
            <person name="Zhou Y."/>
            <person name="Sheng Y."/>
            <person name="Liu T."/>
            <person name="Pan Y."/>
            <person name="Xia L."/>
            <person name="Li J."/>
            <person name="Zhao F."/>
            <person name="Cao W."/>
        </authorList>
    </citation>
    <scope>NUCLEOTIDE SEQUENCE</scope>
    <source>
        <strain evidence="1">Dsil-2018</strain>
    </source>
</reference>
<protein>
    <submittedName>
        <fullName evidence="1">Uncharacterized protein</fullName>
    </submittedName>
</protein>
<keyword evidence="2" id="KW-1185">Reference proteome</keyword>
<evidence type="ECO:0000313" key="2">
    <source>
        <dbReference type="Proteomes" id="UP000821865"/>
    </source>
</evidence>
<organism evidence="1 2">
    <name type="scientific">Dermacentor silvarum</name>
    <name type="common">Tick</name>
    <dbReference type="NCBI Taxonomy" id="543639"/>
    <lineage>
        <taxon>Eukaryota</taxon>
        <taxon>Metazoa</taxon>
        <taxon>Ecdysozoa</taxon>
        <taxon>Arthropoda</taxon>
        <taxon>Chelicerata</taxon>
        <taxon>Arachnida</taxon>
        <taxon>Acari</taxon>
        <taxon>Parasitiformes</taxon>
        <taxon>Ixodida</taxon>
        <taxon>Ixodoidea</taxon>
        <taxon>Ixodidae</taxon>
        <taxon>Rhipicephalinae</taxon>
        <taxon>Dermacentor</taxon>
    </lineage>
</organism>
<sequence>MALFLARRWSRRALRQLLCVMVLYAFLVPCVIYLTSQLELTALKRVSLATKSEGPHYVTNTPECRFPLYEPFHWSVAYFYRKRISRENKCRGKEQFVFFANFTVPQLNEKRLEDAYGLTPKALDCHYRAVLAVGSVSTPDGGIETGPRRPLRFGEKLREEHVRITCLRDGVPLFTELHMLPQSKKSPNAASRHRRVELNHRANHKRKLSVLVVGVDSVSRLNSMRHLRKTRRYLLSQLNAYELLAFSAVSRDPLQSQISLLTGLDVREILRVSENRNLHSRLHIVSAYKARGYATLFAVDATKDGSLFADDRWEYGHPPVDYSPRSFVQATEHDERNASCQSFTSRSEALLRYVNDVFQRDTHGVRKFGYVWLSQHVLGDINTVGYLDQPLKFFLRNLTVSGVLNDTALLFLSNYGKRTGGFAFRSVFSEHEAKAPFCFLVLPETFLRKNPDVAVALEVNQRRLVSAYDIHATLLSLARLPDDKFEFTERGLSLFRPLPPRRSCGDAFVRHGACACLNSRPTRLPDAVNLSLLARFAIDHMNDVTESNFPGHCSRWELSSINKVQVIGGGEGVGSLELSVTITTTQNVSFEVFGGISDSSAPSYHLSYIGRLGSDEGRSTCSEYRSLLSEGILKLQEDGRLQWLQERWWKPNQYCGQGDDLDGDGDGDSDEDDEEAHSLEARVQIRQLTGADLAGAFVIVYVGFIIAAIFAVGELFYVFSTRAKRETHLNSIAVSDHMKQAGYVWRKSMDLTEMTM</sequence>
<name>A0ACB8C9E9_DERSI</name>
<gene>
    <name evidence="1" type="ORF">HPB49_013010</name>
</gene>
<proteinExistence type="predicted"/>
<dbReference type="Proteomes" id="UP000821865">
    <property type="component" value="Chromosome 8"/>
</dbReference>
<dbReference type="EMBL" id="CM023477">
    <property type="protein sequence ID" value="KAH7937558.1"/>
    <property type="molecule type" value="Genomic_DNA"/>
</dbReference>
<evidence type="ECO:0000313" key="1">
    <source>
        <dbReference type="EMBL" id="KAH7937558.1"/>
    </source>
</evidence>
<accession>A0ACB8C9E9</accession>
<comment type="caution">
    <text evidence="1">The sequence shown here is derived from an EMBL/GenBank/DDBJ whole genome shotgun (WGS) entry which is preliminary data.</text>
</comment>